<reference evidence="1" key="1">
    <citation type="submission" date="2021-06" db="EMBL/GenBank/DDBJ databases">
        <title>Parelaphostrongylus tenuis whole genome reference sequence.</title>
        <authorList>
            <person name="Garwood T.J."/>
            <person name="Larsen P.A."/>
            <person name="Fountain-Jones N.M."/>
            <person name="Garbe J.R."/>
            <person name="Macchietto M.G."/>
            <person name="Kania S.A."/>
            <person name="Gerhold R.W."/>
            <person name="Richards J.E."/>
            <person name="Wolf T.M."/>
        </authorList>
    </citation>
    <scope>NUCLEOTIDE SEQUENCE</scope>
    <source>
        <strain evidence="1">MNPRO001-30</strain>
        <tissue evidence="1">Meninges</tissue>
    </source>
</reference>
<dbReference type="Proteomes" id="UP001196413">
    <property type="component" value="Unassembled WGS sequence"/>
</dbReference>
<evidence type="ECO:0000313" key="2">
    <source>
        <dbReference type="Proteomes" id="UP001196413"/>
    </source>
</evidence>
<comment type="caution">
    <text evidence="1">The sequence shown here is derived from an EMBL/GenBank/DDBJ whole genome shotgun (WGS) entry which is preliminary data.</text>
</comment>
<sequence>MSILTNIAKLPTISIVSSLLITISTALGCGVLPAGQAVRFPSIATSEAGARGLVQRLVMQTVFDVLERQARSALLPDAVISAILDQLTIEIGYNPMNCPLVTGPEEEHNANNMDKTYCIIAGNTMTGICTVKGDQRQKCNMPMGDMVQITAINDTHLTISVTFSTRNIIMANWTRTMWQSVVNRAVRTLASRPFGSPFFSAGVTVVGN</sequence>
<keyword evidence="2" id="KW-1185">Reference proteome</keyword>
<name>A0AAD5N142_PARTN</name>
<dbReference type="AlphaFoldDB" id="A0AAD5N142"/>
<protein>
    <submittedName>
        <fullName evidence="1">Uncharacterized protein</fullName>
    </submittedName>
</protein>
<proteinExistence type="predicted"/>
<gene>
    <name evidence="1" type="ORF">KIN20_017684</name>
</gene>
<accession>A0AAD5N142</accession>
<evidence type="ECO:0000313" key="1">
    <source>
        <dbReference type="EMBL" id="KAJ1359062.1"/>
    </source>
</evidence>
<organism evidence="1 2">
    <name type="scientific">Parelaphostrongylus tenuis</name>
    <name type="common">Meningeal worm</name>
    <dbReference type="NCBI Taxonomy" id="148309"/>
    <lineage>
        <taxon>Eukaryota</taxon>
        <taxon>Metazoa</taxon>
        <taxon>Ecdysozoa</taxon>
        <taxon>Nematoda</taxon>
        <taxon>Chromadorea</taxon>
        <taxon>Rhabditida</taxon>
        <taxon>Rhabditina</taxon>
        <taxon>Rhabditomorpha</taxon>
        <taxon>Strongyloidea</taxon>
        <taxon>Metastrongylidae</taxon>
        <taxon>Parelaphostrongylus</taxon>
    </lineage>
</organism>
<dbReference type="EMBL" id="JAHQIW010003538">
    <property type="protein sequence ID" value="KAJ1359062.1"/>
    <property type="molecule type" value="Genomic_DNA"/>
</dbReference>